<reference evidence="2" key="2">
    <citation type="submission" date="2020-09" db="EMBL/GenBank/DDBJ databases">
        <authorList>
            <person name="Sun Q."/>
            <person name="Zhou Y."/>
        </authorList>
    </citation>
    <scope>NUCLEOTIDE SEQUENCE</scope>
    <source>
        <strain evidence="2">CGMCC 1.15425</strain>
    </source>
</reference>
<reference evidence="2" key="1">
    <citation type="journal article" date="2014" name="Int. J. Syst. Evol. Microbiol.">
        <title>Complete genome sequence of Corynebacterium casei LMG S-19264T (=DSM 44701T), isolated from a smear-ripened cheese.</title>
        <authorList>
            <consortium name="US DOE Joint Genome Institute (JGI-PGF)"/>
            <person name="Walter F."/>
            <person name="Albersmeier A."/>
            <person name="Kalinowski J."/>
            <person name="Ruckert C."/>
        </authorList>
    </citation>
    <scope>NUCLEOTIDE SEQUENCE</scope>
    <source>
        <strain evidence="2">CGMCC 1.15425</strain>
    </source>
</reference>
<proteinExistence type="predicted"/>
<organism evidence="2 3">
    <name type="scientific">Pseudohongiella nitratireducens</name>
    <dbReference type="NCBI Taxonomy" id="1768907"/>
    <lineage>
        <taxon>Bacteria</taxon>
        <taxon>Pseudomonadati</taxon>
        <taxon>Pseudomonadota</taxon>
        <taxon>Gammaproteobacteria</taxon>
        <taxon>Pseudomonadales</taxon>
        <taxon>Pseudohongiellaceae</taxon>
        <taxon>Pseudohongiella</taxon>
    </lineage>
</organism>
<dbReference type="InterPro" id="IPR012902">
    <property type="entry name" value="N_methyl_site"/>
</dbReference>
<name>A0A917LPP3_9GAMM</name>
<dbReference type="Pfam" id="PF07963">
    <property type="entry name" value="N_methyl"/>
    <property type="match status" value="1"/>
</dbReference>
<dbReference type="EMBL" id="BMIY01000002">
    <property type="protein sequence ID" value="GGG49954.1"/>
    <property type="molecule type" value="Genomic_DNA"/>
</dbReference>
<dbReference type="AlphaFoldDB" id="A0A917LPP3"/>
<keyword evidence="3" id="KW-1185">Reference proteome</keyword>
<keyword evidence="1" id="KW-0472">Membrane</keyword>
<dbReference type="RefSeq" id="WP_068812042.1">
    <property type="nucleotide sequence ID" value="NZ_BMIY01000002.1"/>
</dbReference>
<evidence type="ECO:0008006" key="4">
    <source>
        <dbReference type="Google" id="ProtNLM"/>
    </source>
</evidence>
<keyword evidence="1" id="KW-1133">Transmembrane helix</keyword>
<evidence type="ECO:0000313" key="3">
    <source>
        <dbReference type="Proteomes" id="UP000627715"/>
    </source>
</evidence>
<dbReference type="OrthoDB" id="7062307at2"/>
<accession>A0A917LPP3</accession>
<keyword evidence="1" id="KW-0812">Transmembrane</keyword>
<sequence>MRSFSIQGKAISHGAQRRQRGFTMFEMVVYILAASILFAAAFDRYREFPGEAERANFQAILAQLNTAVNLQMMRAIVSESYSRPSELEGGNPMDLMLTPPGNYVGAFNGVDVSTMPRRVWYFDESTQELVYLADSSENLYRTDAETPMPIDSVRFSIANVYARDGSGGWEGMMLEPVYAYRWAAVPLDIPAPPAVPGADAL</sequence>
<feature type="transmembrane region" description="Helical" evidence="1">
    <location>
        <begin position="21"/>
        <end position="42"/>
    </location>
</feature>
<evidence type="ECO:0000313" key="2">
    <source>
        <dbReference type="EMBL" id="GGG49954.1"/>
    </source>
</evidence>
<protein>
    <recommendedName>
        <fullName evidence="4">Type II secretion system protein</fullName>
    </recommendedName>
</protein>
<gene>
    <name evidence="2" type="ORF">GCM10011403_03830</name>
</gene>
<evidence type="ECO:0000256" key="1">
    <source>
        <dbReference type="SAM" id="Phobius"/>
    </source>
</evidence>
<comment type="caution">
    <text evidence="2">The sequence shown here is derived from an EMBL/GenBank/DDBJ whole genome shotgun (WGS) entry which is preliminary data.</text>
</comment>
<dbReference type="Proteomes" id="UP000627715">
    <property type="component" value="Unassembled WGS sequence"/>
</dbReference>